<keyword evidence="2" id="KW-0548">Nucleotidyltransferase</keyword>
<evidence type="ECO:0000259" key="7">
    <source>
        <dbReference type="PROSITE" id="PS50878"/>
    </source>
</evidence>
<evidence type="ECO:0000256" key="3">
    <source>
        <dbReference type="ARBA" id="ARBA00022722"/>
    </source>
</evidence>
<name>Q3S7L2_HV1</name>
<dbReference type="InterPro" id="IPR043502">
    <property type="entry name" value="DNA/RNA_pol_sf"/>
</dbReference>
<keyword evidence="3" id="KW-0540">Nuclease</keyword>
<dbReference type="SUPFAM" id="SSF56672">
    <property type="entry name" value="DNA/RNA polymerases"/>
    <property type="match status" value="1"/>
</dbReference>
<reference evidence="8" key="1">
    <citation type="submission" date="2005-08" db="EMBL/GenBank/DDBJ databases">
        <title>Genomic Diversity of HIV-1 subtypes in Northern Kenya.</title>
        <authorList>
            <person name="Khamadi S.A."/>
            <person name="Ochieng W."/>
            <person name="Lihana R.W."/>
            <person name="Kiptoo M.K."/>
            <person name="Kinyua J.G."/>
            <person name="Lagat N."/>
            <person name="Muriuki J."/>
            <person name="Mwangi J."/>
            <person name="Pelle R."/>
            <person name="Muigai A."/>
            <person name="Carter J."/>
            <person name="Yamada R."/>
            <person name="Mpoke S."/>
        </authorList>
    </citation>
    <scope>NUCLEOTIDE SEQUENCE</scope>
    <source>
        <strain evidence="8">MADH003</strain>
    </source>
</reference>
<evidence type="ECO:0000256" key="6">
    <source>
        <dbReference type="ARBA" id="ARBA00022918"/>
    </source>
</evidence>
<proteinExistence type="predicted"/>
<dbReference type="PROSITE" id="PS50878">
    <property type="entry name" value="RT_POL"/>
    <property type="match status" value="1"/>
</dbReference>
<evidence type="ECO:0000256" key="4">
    <source>
        <dbReference type="ARBA" id="ARBA00022759"/>
    </source>
</evidence>
<dbReference type="GO" id="GO:0004519">
    <property type="term" value="F:endonuclease activity"/>
    <property type="evidence" value="ECO:0007669"/>
    <property type="project" value="UniProtKB-KW"/>
</dbReference>
<keyword evidence="5" id="KW-0378">Hydrolase</keyword>
<dbReference type="GO" id="GO:0003964">
    <property type="term" value="F:RNA-directed DNA polymerase activity"/>
    <property type="evidence" value="ECO:0007669"/>
    <property type="project" value="UniProtKB-KW"/>
</dbReference>
<dbReference type="EMBL" id="DQ155118">
    <property type="protein sequence ID" value="AAZ91644.1"/>
    <property type="molecule type" value="Genomic_DNA"/>
</dbReference>
<keyword evidence="6" id="KW-0695">RNA-directed DNA polymerase</keyword>
<dbReference type="InterPro" id="IPR043128">
    <property type="entry name" value="Rev_trsase/Diguanyl_cyclase"/>
</dbReference>
<organism evidence="8">
    <name type="scientific">Human immunodeficiency virus type 1</name>
    <name type="common">HIV-1</name>
    <dbReference type="NCBI Taxonomy" id="11676"/>
    <lineage>
        <taxon>Viruses</taxon>
        <taxon>Riboviria</taxon>
        <taxon>Pararnavirae</taxon>
        <taxon>Artverviricota</taxon>
        <taxon>Revtraviricetes</taxon>
        <taxon>Ortervirales</taxon>
        <taxon>Retroviridae</taxon>
        <taxon>Orthoretrovirinae</taxon>
        <taxon>Lentivirus</taxon>
        <taxon>Lentivirus humimdef1</taxon>
    </lineage>
</organism>
<organismHost>
    <name type="scientific">Homo sapiens</name>
    <name type="common">Human</name>
    <dbReference type="NCBI Taxonomy" id="9606"/>
</organismHost>
<feature type="non-terminal residue" evidence="8">
    <location>
        <position position="1"/>
    </location>
</feature>
<dbReference type="GO" id="GO:0016787">
    <property type="term" value="F:hydrolase activity"/>
    <property type="evidence" value="ECO:0007669"/>
    <property type="project" value="UniProtKB-KW"/>
</dbReference>
<feature type="non-terminal residue" evidence="8">
    <location>
        <position position="170"/>
    </location>
</feature>
<evidence type="ECO:0000256" key="5">
    <source>
        <dbReference type="ARBA" id="ARBA00022801"/>
    </source>
</evidence>
<evidence type="ECO:0000256" key="2">
    <source>
        <dbReference type="ARBA" id="ARBA00022695"/>
    </source>
</evidence>
<gene>
    <name evidence="8" type="primary">pol</name>
</gene>
<evidence type="ECO:0000313" key="8">
    <source>
        <dbReference type="EMBL" id="AAZ91644.1"/>
    </source>
</evidence>
<feature type="domain" description="Reverse transcriptase" evidence="7">
    <location>
        <begin position="1"/>
        <end position="170"/>
    </location>
</feature>
<evidence type="ECO:0000256" key="1">
    <source>
        <dbReference type="ARBA" id="ARBA00022679"/>
    </source>
</evidence>
<sequence>ICPDWLTLNFPLVLLRLYQYHSSQEWMGPKVKQSAINRRKNKGINRNLYRNGKGRKNFKNWAWKIHTILQYLQSRKRIALNGGNSSISESSIQEHKTFGKSNSGIPHPAGLKKKKSVTVLDVGDAYFSVPLHESFRKFTAFTIPSPNNETPGIRYWSNVLPRDGRVPSIF</sequence>
<dbReference type="InterPro" id="IPR000477">
    <property type="entry name" value="RT_dom"/>
</dbReference>
<dbReference type="Gene3D" id="3.10.10.10">
    <property type="entry name" value="HIV Type 1 Reverse Transcriptase, subunit A, domain 1"/>
    <property type="match status" value="1"/>
</dbReference>
<accession>Q3S7L2</accession>
<protein>
    <submittedName>
        <fullName evidence="8">Pol protein</fullName>
    </submittedName>
</protein>
<dbReference type="Pfam" id="PF00078">
    <property type="entry name" value="RVT_1"/>
    <property type="match status" value="1"/>
</dbReference>
<keyword evidence="1" id="KW-0808">Transferase</keyword>
<keyword evidence="4" id="KW-0255">Endonuclease</keyword>
<dbReference type="Gene3D" id="3.30.70.270">
    <property type="match status" value="1"/>
</dbReference>